<evidence type="ECO:0000259" key="3">
    <source>
        <dbReference type="Pfam" id="PF24883"/>
    </source>
</evidence>
<keyword evidence="1" id="KW-0677">Repeat</keyword>
<dbReference type="PANTHER" id="PTHR10039:SF14">
    <property type="entry name" value="NACHT DOMAIN-CONTAINING PROTEIN"/>
    <property type="match status" value="1"/>
</dbReference>
<dbReference type="InterPro" id="IPR056884">
    <property type="entry name" value="NPHP3-like_N"/>
</dbReference>
<name>A0A8H5G2E4_9AGAR</name>
<dbReference type="InterPro" id="IPR027417">
    <property type="entry name" value="P-loop_NTPase"/>
</dbReference>
<evidence type="ECO:0000313" key="4">
    <source>
        <dbReference type="EMBL" id="KAF5357072.1"/>
    </source>
</evidence>
<accession>A0A8H5G2E4</accession>
<evidence type="ECO:0000256" key="1">
    <source>
        <dbReference type="ARBA" id="ARBA00022737"/>
    </source>
</evidence>
<evidence type="ECO:0000313" key="5">
    <source>
        <dbReference type="Proteomes" id="UP000559027"/>
    </source>
</evidence>
<keyword evidence="5" id="KW-1185">Reference proteome</keyword>
<dbReference type="EMBL" id="JAACJO010000006">
    <property type="protein sequence ID" value="KAF5357072.1"/>
    <property type="molecule type" value="Genomic_DNA"/>
</dbReference>
<reference evidence="4 5" key="1">
    <citation type="journal article" date="2020" name="ISME J.">
        <title>Uncovering the hidden diversity of litter-decomposition mechanisms in mushroom-forming fungi.</title>
        <authorList>
            <person name="Floudas D."/>
            <person name="Bentzer J."/>
            <person name="Ahren D."/>
            <person name="Johansson T."/>
            <person name="Persson P."/>
            <person name="Tunlid A."/>
        </authorList>
    </citation>
    <scope>NUCLEOTIDE SEQUENCE [LARGE SCALE GENOMIC DNA]</scope>
    <source>
        <strain evidence="4 5">CBS 146.42</strain>
    </source>
</reference>
<protein>
    <recommendedName>
        <fullName evidence="3">Nephrocystin 3-like N-terminal domain-containing protein</fullName>
    </recommendedName>
</protein>
<dbReference type="PANTHER" id="PTHR10039">
    <property type="entry name" value="AMELOGENIN"/>
    <property type="match status" value="1"/>
</dbReference>
<dbReference type="Pfam" id="PF24883">
    <property type="entry name" value="NPHP3_N"/>
    <property type="match status" value="1"/>
</dbReference>
<feature type="region of interest" description="Disordered" evidence="2">
    <location>
        <begin position="1"/>
        <end position="27"/>
    </location>
</feature>
<comment type="caution">
    <text evidence="4">The sequence shown here is derived from an EMBL/GenBank/DDBJ whole genome shotgun (WGS) entry which is preliminary data.</text>
</comment>
<sequence length="732" mass="82918">MPQHASWSFVPNRDAPTKSDLTPPSPFPPAPILHPLPACIFPTSAPIPPPTQSFFPRRISTSFSVPPFPTNTLSTSNVVPPPPILHPLPAYILPILVPTAPSPHRISPPPIAPPLLTDPTPPRVVSSLLPPPSLNSPQHEMFHGAHHFILDNPQFNEFSVAGSGLNELFKNSMPSAFHDSSTRDPPPRCHLGTRKDYISKITSWAHGDSDRKEPILWMRGPFGIGKSAIAQSCAEVLDGEHKLAAALFFSRSNADRDDPRRVFTSIAYQIAAKCQSFSDIIDAVIRKDPALVMKTLAKQFEELLVQPLRRLGFARREIEELVVIVDGLDECRGTVEQSAILNIIATSTRKRTTPFRWFITSRPEEHIMRTMNSDDVVSVSSRIKLPVSRHIDHEILIYLTDEFKKIRTNHRLPGSWPSEEALALLVERCAGLWIYVSTIVRFINDENSYGPKDQLLVVLKFARDVSSIIGPNKPLAEMDFFYTLIMERIPSNIRTTVRKILLLYSMPAFQRPVHISIALCLSTEQLRRACISIRSVMELQDGGDIRLMRLSFYHASFLEFMKDPERSKELCIYGDFLEEQRRELLTWLHEVCSRSTDSSHLVFPSEAIVPEGIQRRDYYLQTLLSFWMLCSIREHPLDYSTAVSITKLPFKTMFKLLGSFSSISINCKQLRDNLPITLRDKIIRWCKRNTAWVLGHGESEVVPEQAGNYFFLTNNQDQNDGRSVRVADILRE</sequence>
<organism evidence="4 5">
    <name type="scientific">Leucocoprinus leucothites</name>
    <dbReference type="NCBI Taxonomy" id="201217"/>
    <lineage>
        <taxon>Eukaryota</taxon>
        <taxon>Fungi</taxon>
        <taxon>Dikarya</taxon>
        <taxon>Basidiomycota</taxon>
        <taxon>Agaricomycotina</taxon>
        <taxon>Agaricomycetes</taxon>
        <taxon>Agaricomycetidae</taxon>
        <taxon>Agaricales</taxon>
        <taxon>Agaricineae</taxon>
        <taxon>Agaricaceae</taxon>
        <taxon>Leucocoprinus</taxon>
    </lineage>
</organism>
<gene>
    <name evidence="4" type="ORF">D9756_006775</name>
</gene>
<dbReference type="SUPFAM" id="SSF52540">
    <property type="entry name" value="P-loop containing nucleoside triphosphate hydrolases"/>
    <property type="match status" value="1"/>
</dbReference>
<evidence type="ECO:0000256" key="2">
    <source>
        <dbReference type="SAM" id="MobiDB-lite"/>
    </source>
</evidence>
<feature type="domain" description="Nephrocystin 3-like N-terminal" evidence="3">
    <location>
        <begin position="200"/>
        <end position="362"/>
    </location>
</feature>
<dbReference type="Proteomes" id="UP000559027">
    <property type="component" value="Unassembled WGS sequence"/>
</dbReference>
<dbReference type="AlphaFoldDB" id="A0A8H5G2E4"/>
<dbReference type="OrthoDB" id="3038309at2759"/>
<proteinExistence type="predicted"/>
<dbReference type="Gene3D" id="3.40.50.300">
    <property type="entry name" value="P-loop containing nucleotide triphosphate hydrolases"/>
    <property type="match status" value="1"/>
</dbReference>